<keyword evidence="2" id="KW-1168">Fusion of virus membrane with host membrane</keyword>
<evidence type="ECO:0000313" key="12">
    <source>
        <dbReference type="EMBL" id="AFL15219.1"/>
    </source>
</evidence>
<evidence type="ECO:0000256" key="3">
    <source>
        <dbReference type="ARBA" id="ARBA00022581"/>
    </source>
</evidence>
<feature type="non-terminal residue" evidence="12">
    <location>
        <position position="1"/>
    </location>
</feature>
<evidence type="ECO:0000256" key="2">
    <source>
        <dbReference type="ARBA" id="ARBA00022506"/>
    </source>
</evidence>
<keyword evidence="4" id="KW-1162">Viral penetration into host cytoplasm</keyword>
<evidence type="ECO:0000259" key="11">
    <source>
        <dbReference type="Pfam" id="PF00516"/>
    </source>
</evidence>
<evidence type="ECO:0000256" key="6">
    <source>
        <dbReference type="ARBA" id="ARBA00022844"/>
    </source>
</evidence>
<keyword evidence="8" id="KW-1015">Disulfide bond</keyword>
<evidence type="ECO:0000256" key="1">
    <source>
        <dbReference type="ARBA" id="ARBA00004182"/>
    </source>
</evidence>
<keyword evidence="10" id="KW-1160">Virus entry into host cell</keyword>
<dbReference type="GO" id="GO:0019031">
    <property type="term" value="C:viral envelope"/>
    <property type="evidence" value="ECO:0007669"/>
    <property type="project" value="UniProtKB-KW"/>
</dbReference>
<proteinExistence type="predicted"/>
<dbReference type="GO" id="GO:0046718">
    <property type="term" value="P:symbiont entry into host cell"/>
    <property type="evidence" value="ECO:0007669"/>
    <property type="project" value="UniProtKB-KW"/>
</dbReference>
<evidence type="ECO:0000256" key="8">
    <source>
        <dbReference type="ARBA" id="ARBA00023157"/>
    </source>
</evidence>
<organismHost>
    <name type="scientific">Homo sapiens</name>
    <name type="common">Human</name>
    <dbReference type="NCBI Taxonomy" id="9606"/>
</organismHost>
<gene>
    <name evidence="12" type="primary">env</name>
</gene>
<sequence length="169" mass="17943">VVFDAILIHYCTPPGYALLKSSNNKFNGIGARDNVGTVQQCHGGNPAVVSHLLLKGGIAAEEMIVRSSDIPTNVVTTIVQLNNPLVVVCTTRPNNTTRRSRIGAAGPSFYAAGVIGGIRRPPQTISKRKGNETLEVGSKKSEELFHGKTIQFASSSGGDLEIRTNSINC</sequence>
<dbReference type="InterPro" id="IPR036377">
    <property type="entry name" value="Gp120_core_sf"/>
</dbReference>
<dbReference type="GO" id="GO:0019062">
    <property type="term" value="P:virion attachment to host cell"/>
    <property type="evidence" value="ECO:0007669"/>
    <property type="project" value="UniProtKB-KW"/>
</dbReference>
<keyword evidence="12" id="KW-0261">Viral envelope protein</keyword>
<dbReference type="EMBL" id="JN223055">
    <property type="protein sequence ID" value="AFL15219.1"/>
    <property type="molecule type" value="Genomic_DNA"/>
</dbReference>
<keyword evidence="9" id="KW-0325">Glycoprotein</keyword>
<dbReference type="GO" id="GO:0039663">
    <property type="term" value="P:membrane fusion involved in viral entry into host cell"/>
    <property type="evidence" value="ECO:0007669"/>
    <property type="project" value="UniProtKB-KW"/>
</dbReference>
<dbReference type="InterPro" id="IPR000777">
    <property type="entry name" value="HIV1_Gp120"/>
</dbReference>
<name>I3WKT6_HV1</name>
<protein>
    <submittedName>
        <fullName evidence="12">Envelope glycoprotein</fullName>
    </submittedName>
</protein>
<evidence type="ECO:0000256" key="10">
    <source>
        <dbReference type="ARBA" id="ARBA00023296"/>
    </source>
</evidence>
<evidence type="ECO:0000256" key="5">
    <source>
        <dbReference type="ARBA" id="ARBA00022804"/>
    </source>
</evidence>
<reference evidence="12" key="1">
    <citation type="journal article" date="2012" name="AIDS">
        <title>Extensive and complex HIV-1 recombination between B', C and CRF01_AE among IDUs in south-east Asia.</title>
        <authorList>
            <person name="Pang W."/>
            <person name="Zhang C."/>
            <person name="Duo L."/>
            <person name="Zhou Y.H."/>
            <person name="Yao Z.H."/>
            <person name="Liu F.L."/>
            <person name="Li H."/>
            <person name="Tu Y.Q."/>
            <person name="Zheng Y.T."/>
        </authorList>
    </citation>
    <scope>NUCLEOTIDE SEQUENCE</scope>
    <source>
        <strain evidence="12">09mIDU059</strain>
    </source>
</reference>
<evidence type="ECO:0000256" key="7">
    <source>
        <dbReference type="ARBA" id="ARBA00023136"/>
    </source>
</evidence>
<feature type="domain" description="Human immunodeficiency virus 1 envelope glycoprotein Gp120" evidence="11">
    <location>
        <begin position="2"/>
        <end position="169"/>
    </location>
</feature>
<keyword evidence="3" id="KW-0945">Host-virus interaction</keyword>
<organism evidence="12">
    <name type="scientific">Human immunodeficiency virus type 1</name>
    <name type="common">HIV-1</name>
    <dbReference type="NCBI Taxonomy" id="11676"/>
    <lineage>
        <taxon>Viruses</taxon>
        <taxon>Riboviria</taxon>
        <taxon>Pararnavirae</taxon>
        <taxon>Artverviricota</taxon>
        <taxon>Revtraviricetes</taxon>
        <taxon>Ortervirales</taxon>
        <taxon>Retroviridae</taxon>
        <taxon>Orthoretrovirinae</taxon>
        <taxon>Lentivirus</taxon>
        <taxon>Lentivirus humimdef1</taxon>
    </lineage>
</organism>
<dbReference type="Pfam" id="PF00516">
    <property type="entry name" value="GP120"/>
    <property type="match status" value="1"/>
</dbReference>
<keyword evidence="5" id="KW-1161">Viral attachment to host cell</keyword>
<evidence type="ECO:0000256" key="4">
    <source>
        <dbReference type="ARBA" id="ARBA00022595"/>
    </source>
</evidence>
<dbReference type="Gene3D" id="2.170.40.20">
    <property type="entry name" value="Human immunodeficiency virus 1, Gp160, envelope glycoprotein"/>
    <property type="match status" value="1"/>
</dbReference>
<accession>I3WKT6</accession>
<dbReference type="SUPFAM" id="SSF56502">
    <property type="entry name" value="gp120 core"/>
    <property type="match status" value="1"/>
</dbReference>
<feature type="non-terminal residue" evidence="12">
    <location>
        <position position="169"/>
    </location>
</feature>
<dbReference type="GO" id="GO:0055036">
    <property type="term" value="C:virion membrane"/>
    <property type="evidence" value="ECO:0007669"/>
    <property type="project" value="UniProtKB-SubCell"/>
</dbReference>
<evidence type="ECO:0000256" key="9">
    <source>
        <dbReference type="ARBA" id="ARBA00023180"/>
    </source>
</evidence>
<keyword evidence="6" id="KW-0946">Virion</keyword>
<comment type="subcellular location">
    <subcellularLocation>
        <location evidence="1">Virion membrane</location>
    </subcellularLocation>
</comment>
<keyword evidence="7" id="KW-0472">Membrane</keyword>